<organism evidence="2 3">
    <name type="scientific">Chionoecetes opilio</name>
    <name type="common">Atlantic snow crab</name>
    <name type="synonym">Cancer opilio</name>
    <dbReference type="NCBI Taxonomy" id="41210"/>
    <lineage>
        <taxon>Eukaryota</taxon>
        <taxon>Metazoa</taxon>
        <taxon>Ecdysozoa</taxon>
        <taxon>Arthropoda</taxon>
        <taxon>Crustacea</taxon>
        <taxon>Multicrustacea</taxon>
        <taxon>Malacostraca</taxon>
        <taxon>Eumalacostraca</taxon>
        <taxon>Eucarida</taxon>
        <taxon>Decapoda</taxon>
        <taxon>Pleocyemata</taxon>
        <taxon>Brachyura</taxon>
        <taxon>Eubrachyura</taxon>
        <taxon>Majoidea</taxon>
        <taxon>Majidae</taxon>
        <taxon>Chionoecetes</taxon>
    </lineage>
</organism>
<protein>
    <submittedName>
        <fullName evidence="2">Nucleolar protein 9</fullName>
    </submittedName>
</protein>
<dbReference type="InterPro" id="IPR001313">
    <property type="entry name" value="Pumilio_RNA-bd_rpt"/>
</dbReference>
<dbReference type="SUPFAM" id="SSF48371">
    <property type="entry name" value="ARM repeat"/>
    <property type="match status" value="1"/>
</dbReference>
<accession>A0A8J4YRP0</accession>
<keyword evidence="3" id="KW-1185">Reference proteome</keyword>
<dbReference type="PANTHER" id="PTHR13102:SF0">
    <property type="entry name" value="NUCLEOLAR PROTEIN 9"/>
    <property type="match status" value="1"/>
</dbReference>
<dbReference type="Proteomes" id="UP000770661">
    <property type="component" value="Unassembled WGS sequence"/>
</dbReference>
<dbReference type="Gene3D" id="1.25.10.10">
    <property type="entry name" value="Leucine-rich Repeat Variant"/>
    <property type="match status" value="1"/>
</dbReference>
<sequence length="219" mass="24131">MLLSSFQALIDLLECSEPGKPQEAFALLLLRMVTFPKYRAGQEQGSLPPVSLQGALALQELLNFRKPIKVVNSLLAASPGELQAMGCDPRGSHIVDAFVNSTSVSTKNKEKLVYRFKGCYTSLACSKHGSRGLEALWKVASIKAKTQVCNELLADELKLKENKFGRIIFNNFQVCNEKRFDSVRKRSIGACSACMYKRIHAATPNISSLTTTDGSVERE</sequence>
<dbReference type="GO" id="GO:0030688">
    <property type="term" value="C:preribosome, small subunit precursor"/>
    <property type="evidence" value="ECO:0007669"/>
    <property type="project" value="TreeGrafter"/>
</dbReference>
<dbReference type="InterPro" id="IPR040000">
    <property type="entry name" value="NOP9"/>
</dbReference>
<dbReference type="GO" id="GO:0000056">
    <property type="term" value="P:ribosomal small subunit export from nucleus"/>
    <property type="evidence" value="ECO:0007669"/>
    <property type="project" value="TreeGrafter"/>
</dbReference>
<name>A0A8J4YRP0_CHIOP</name>
<dbReference type="AlphaFoldDB" id="A0A8J4YRP0"/>
<dbReference type="InterPro" id="IPR011989">
    <property type="entry name" value="ARM-like"/>
</dbReference>
<dbReference type="OrthoDB" id="9987665at2759"/>
<evidence type="ECO:0000313" key="3">
    <source>
        <dbReference type="Proteomes" id="UP000770661"/>
    </source>
</evidence>
<comment type="caution">
    <text evidence="2">The sequence shown here is derived from an EMBL/GenBank/DDBJ whole genome shotgun (WGS) entry which is preliminary data.</text>
</comment>
<reference evidence="2" key="1">
    <citation type="submission" date="2020-07" db="EMBL/GenBank/DDBJ databases">
        <title>The High-quality genome of the commercially important snow crab, Chionoecetes opilio.</title>
        <authorList>
            <person name="Jeong J.-H."/>
            <person name="Ryu S."/>
        </authorList>
    </citation>
    <scope>NUCLEOTIDE SEQUENCE</scope>
    <source>
        <strain evidence="2">MADBK_172401_WGS</strain>
        <tissue evidence="2">Digestive gland</tissue>
    </source>
</reference>
<evidence type="ECO:0000313" key="2">
    <source>
        <dbReference type="EMBL" id="KAG0725420.1"/>
    </source>
</evidence>
<dbReference type="GO" id="GO:0003723">
    <property type="term" value="F:RNA binding"/>
    <property type="evidence" value="ECO:0007669"/>
    <property type="project" value="InterPro"/>
</dbReference>
<dbReference type="GO" id="GO:0000480">
    <property type="term" value="P:endonucleolytic cleavage in 5'-ETS of tricistronic rRNA transcript (SSU-rRNA, 5.8S rRNA, LSU-rRNA)"/>
    <property type="evidence" value="ECO:0007669"/>
    <property type="project" value="TreeGrafter"/>
</dbReference>
<gene>
    <name evidence="2" type="primary">NOP9</name>
    <name evidence="2" type="ORF">GWK47_004677</name>
</gene>
<dbReference type="GO" id="GO:0030686">
    <property type="term" value="C:90S preribosome"/>
    <property type="evidence" value="ECO:0007669"/>
    <property type="project" value="TreeGrafter"/>
</dbReference>
<dbReference type="EMBL" id="JACEEZ010005637">
    <property type="protein sequence ID" value="KAG0725420.1"/>
    <property type="molecule type" value="Genomic_DNA"/>
</dbReference>
<dbReference type="GO" id="GO:0005730">
    <property type="term" value="C:nucleolus"/>
    <property type="evidence" value="ECO:0007669"/>
    <property type="project" value="TreeGrafter"/>
</dbReference>
<keyword evidence="1" id="KW-0677">Repeat</keyword>
<evidence type="ECO:0000256" key="1">
    <source>
        <dbReference type="ARBA" id="ARBA00022737"/>
    </source>
</evidence>
<dbReference type="Pfam" id="PF22493">
    <property type="entry name" value="PUF_NOP9"/>
    <property type="match status" value="1"/>
</dbReference>
<proteinExistence type="predicted"/>
<dbReference type="InterPro" id="IPR016024">
    <property type="entry name" value="ARM-type_fold"/>
</dbReference>
<dbReference type="GO" id="GO:0000472">
    <property type="term" value="P:endonucleolytic cleavage to generate mature 5'-end of SSU-rRNA from (SSU-rRNA, 5.8S rRNA, LSU-rRNA)"/>
    <property type="evidence" value="ECO:0007669"/>
    <property type="project" value="TreeGrafter"/>
</dbReference>
<dbReference type="PANTHER" id="PTHR13102">
    <property type="entry name" value="NUCLEOLAR PROTEIN 9"/>
    <property type="match status" value="1"/>
</dbReference>
<dbReference type="GO" id="GO:0000447">
    <property type="term" value="P:endonucleolytic cleavage in ITS1 to separate SSU-rRNA from 5.8S rRNA and LSU-rRNA from tricistronic rRNA transcript (SSU-rRNA, 5.8S rRNA, LSU-rRNA)"/>
    <property type="evidence" value="ECO:0007669"/>
    <property type="project" value="TreeGrafter"/>
</dbReference>